<dbReference type="EMBL" id="AM749809">
    <property type="protein sequence ID" value="CAO78537.1"/>
    <property type="molecule type" value="mRNA"/>
</dbReference>
<evidence type="ECO:0000259" key="2">
    <source>
        <dbReference type="Pfam" id="PF01764"/>
    </source>
</evidence>
<organism evidence="3">
    <name type="scientific">Isochrysis galbana</name>
    <name type="common">Marine planktonic alga</name>
    <dbReference type="NCBI Taxonomy" id="37099"/>
    <lineage>
        <taxon>Eukaryota</taxon>
        <taxon>Haptista</taxon>
        <taxon>Haptophyta</taxon>
        <taxon>Prymnesiophyceae</taxon>
        <taxon>Isochrysidales</taxon>
        <taxon>Isochrysidaceae</taxon>
        <taxon>Isochrysis</taxon>
    </lineage>
</organism>
<sequence>MRRRRRRKRLSWRATPWRSDLDSDLRTFETWRSCRPADNEALIAERLRLARRVWATVNAPLLLELAAALLCPPQMVVRWTCSRCGGTGLQPDPQVIIADGGSFLALVGINEAEQWVVVAFRGSLDGNLGAWGRNLQCWTDPRSFHNCSGWVHHGWGSGYDMLRARLITAVLLALEARPTYRLVVTGHSAGGALASIFVAELATVGAAQSSSVASESSAYRAEAGSDSKGEADTKAAAADESAAASSSIAWESVSEVAPLLRRPLAPPPLYITFAAPMAGNREFAAAIDSGLAAQGNVMLRVVNARDPAVRAPNTLNAGGSVQIPCPMGGEDQFSHAGQEVWLTNAADADMSKAQFCNSSGAFGDGDDASMSDPNPLCSSSLGESSLTWVHHNSYLGVDTGACPDTMDANQWEEYIKYTKSLHPQLRHVGYGEDAPDGGFDSTVQRSEAERVPTYSYG</sequence>
<dbReference type="Pfam" id="PF01764">
    <property type="entry name" value="Lipase_3"/>
    <property type="match status" value="1"/>
</dbReference>
<evidence type="ECO:0000313" key="3">
    <source>
        <dbReference type="EMBL" id="CAO78537.1"/>
    </source>
</evidence>
<dbReference type="EMBL" id="FR870450">
    <property type="protein sequence ID" value="CCB63200.1"/>
    <property type="molecule type" value="Genomic_DNA"/>
</dbReference>
<evidence type="ECO:0000313" key="4">
    <source>
        <dbReference type="EMBL" id="CCB63200.1"/>
    </source>
</evidence>
<dbReference type="PANTHER" id="PTHR45856">
    <property type="entry name" value="ALPHA/BETA-HYDROLASES SUPERFAMILY PROTEIN"/>
    <property type="match status" value="1"/>
</dbReference>
<gene>
    <name evidence="3" type="primary">lip</name>
</gene>
<dbReference type="GO" id="GO:0006629">
    <property type="term" value="P:lipid metabolic process"/>
    <property type="evidence" value="ECO:0007669"/>
    <property type="project" value="InterPro"/>
</dbReference>
<name>B0R2H7_ISOGA</name>
<feature type="region of interest" description="Disordered" evidence="1">
    <location>
        <begin position="217"/>
        <end position="237"/>
    </location>
</feature>
<proteinExistence type="evidence at transcript level"/>
<dbReference type="InterPro" id="IPR051218">
    <property type="entry name" value="Sec_MonoDiacylglyc_Lipase"/>
</dbReference>
<dbReference type="InterPro" id="IPR029058">
    <property type="entry name" value="AB_hydrolase_fold"/>
</dbReference>
<reference evidence="3" key="1">
    <citation type="journal article" date="2012" name="J. Appl. Phycol.">
        <title>Isolation and analysis of a gene from the marine microalga Isochrysis galbana that encodes a lipase-like protein.</title>
        <authorList>
            <person name="Godet S."/>
            <person name="Herault J."/>
            <person name="Pencreac'h G."/>
            <person name="Ergan F."/>
            <person name="Loiseau C."/>
        </authorList>
    </citation>
    <scope>NUCLEOTIDE SEQUENCE</scope>
    <source>
        <strain evidence="3">CCAP 927/1</strain>
    </source>
</reference>
<evidence type="ECO:0000256" key="1">
    <source>
        <dbReference type="SAM" id="MobiDB-lite"/>
    </source>
</evidence>
<dbReference type="EC" id="3.1.1.3" evidence="4"/>
<feature type="compositionally biased region" description="Basic and acidic residues" evidence="1">
    <location>
        <begin position="223"/>
        <end position="233"/>
    </location>
</feature>
<feature type="region of interest" description="Disordered" evidence="1">
    <location>
        <begin position="428"/>
        <end position="457"/>
    </location>
</feature>
<dbReference type="SUPFAM" id="SSF53474">
    <property type="entry name" value="alpha/beta-Hydrolases"/>
    <property type="match status" value="1"/>
</dbReference>
<dbReference type="CDD" id="cd00519">
    <property type="entry name" value="Lipase_3"/>
    <property type="match status" value="1"/>
</dbReference>
<protein>
    <submittedName>
        <fullName evidence="3">Putative class 3 lipase</fullName>
    </submittedName>
    <submittedName>
        <fullName evidence="4">Putative lipase</fullName>
        <ecNumber evidence="4">3.1.1.3</ecNumber>
    </submittedName>
</protein>
<keyword evidence="4" id="KW-0378">Hydrolase</keyword>
<dbReference type="InterPro" id="IPR002921">
    <property type="entry name" value="Fungal_lipase-type"/>
</dbReference>
<dbReference type="GO" id="GO:0004806">
    <property type="term" value="F:triacylglycerol lipase activity"/>
    <property type="evidence" value="ECO:0007669"/>
    <property type="project" value="UniProtKB-EC"/>
</dbReference>
<dbReference type="AlphaFoldDB" id="B0R2H7"/>
<dbReference type="Gene3D" id="3.40.50.1820">
    <property type="entry name" value="alpha/beta hydrolase"/>
    <property type="match status" value="1"/>
</dbReference>
<dbReference type="PANTHER" id="PTHR45856:SF24">
    <property type="entry name" value="FUNGAL LIPASE-LIKE DOMAIN-CONTAINING PROTEIN"/>
    <property type="match status" value="1"/>
</dbReference>
<accession>B0R2H7</accession>
<feature type="domain" description="Fungal lipase-type" evidence="2">
    <location>
        <begin position="117"/>
        <end position="211"/>
    </location>
</feature>